<dbReference type="Gene3D" id="2.40.160.20">
    <property type="match status" value="1"/>
</dbReference>
<accession>A0A401UE00</accession>
<sequence length="174" mass="18253">MIAIFGLLTSVAMAQTTSGTIALGGGFRFTSNDPGTSSFSLSGSGGYFLKDNLMVGLDLSYSSANDGDNTSLGLGPFIRYYKFIADDKFAFTVDGGFVFSSDKDVDPVTGTEVSSSTFGLGVAPGFAYFFSPKWSLDFTLPGISYISYEGGGSTISIGASTFSPSLGFRYFISK</sequence>
<dbReference type="AlphaFoldDB" id="A0A401UE00"/>
<name>A0A401UE00_9BACT</name>
<dbReference type="Proteomes" id="UP000288227">
    <property type="component" value="Unassembled WGS sequence"/>
</dbReference>
<protein>
    <recommendedName>
        <fullName evidence="2">Outer membrane protein beta-barrel domain-containing protein</fullName>
    </recommendedName>
</protein>
<gene>
    <name evidence="3" type="ORF">SanaruYs_33420</name>
</gene>
<feature type="domain" description="Outer membrane protein beta-barrel" evidence="2">
    <location>
        <begin position="4"/>
        <end position="159"/>
    </location>
</feature>
<reference evidence="3 4" key="1">
    <citation type="submission" date="2018-11" db="EMBL/GenBank/DDBJ databases">
        <title>Chryseotalea sanarue gen. nov., sp., nov., a member of the family Cytophagaceae, isolated from a brackish lake in Hamamatsu Japan.</title>
        <authorList>
            <person name="Maejima Y."/>
            <person name="Iino T."/>
            <person name="Muraguchi Y."/>
            <person name="Fukuda K."/>
            <person name="Ohkuma M."/>
            <person name="Moriuchi R."/>
            <person name="Dohra H."/>
            <person name="Kimbara K."/>
            <person name="Shintani M."/>
        </authorList>
    </citation>
    <scope>NUCLEOTIDE SEQUENCE [LARGE SCALE GENOMIC DNA]</scope>
    <source>
        <strain evidence="3 4">Ys</strain>
    </source>
</reference>
<proteinExistence type="predicted"/>
<keyword evidence="4" id="KW-1185">Reference proteome</keyword>
<evidence type="ECO:0000313" key="3">
    <source>
        <dbReference type="EMBL" id="GCC53100.1"/>
    </source>
</evidence>
<comment type="caution">
    <text evidence="3">The sequence shown here is derived from an EMBL/GenBank/DDBJ whole genome shotgun (WGS) entry which is preliminary data.</text>
</comment>
<dbReference type="EMBL" id="BHXQ01000006">
    <property type="protein sequence ID" value="GCC53100.1"/>
    <property type="molecule type" value="Genomic_DNA"/>
</dbReference>
<evidence type="ECO:0000313" key="4">
    <source>
        <dbReference type="Proteomes" id="UP000288227"/>
    </source>
</evidence>
<organism evidence="3 4">
    <name type="scientific">Chryseotalea sanaruensis</name>
    <dbReference type="NCBI Taxonomy" id="2482724"/>
    <lineage>
        <taxon>Bacteria</taxon>
        <taxon>Pseudomonadati</taxon>
        <taxon>Bacteroidota</taxon>
        <taxon>Cytophagia</taxon>
        <taxon>Cytophagales</taxon>
        <taxon>Chryseotaleaceae</taxon>
        <taxon>Chryseotalea</taxon>
    </lineage>
</organism>
<dbReference type="SUPFAM" id="SSF56925">
    <property type="entry name" value="OMPA-like"/>
    <property type="match status" value="1"/>
</dbReference>
<evidence type="ECO:0000256" key="1">
    <source>
        <dbReference type="ARBA" id="ARBA00022729"/>
    </source>
</evidence>
<dbReference type="InterPro" id="IPR027385">
    <property type="entry name" value="Beta-barrel_OMP"/>
</dbReference>
<evidence type="ECO:0000259" key="2">
    <source>
        <dbReference type="Pfam" id="PF13505"/>
    </source>
</evidence>
<dbReference type="InterPro" id="IPR011250">
    <property type="entry name" value="OMP/PagP_B-barrel"/>
</dbReference>
<dbReference type="Pfam" id="PF13505">
    <property type="entry name" value="OMP_b-brl"/>
    <property type="match status" value="1"/>
</dbReference>
<keyword evidence="1" id="KW-0732">Signal</keyword>